<accession>A0ABY6DHR6</accession>
<dbReference type="Proteomes" id="UP001061302">
    <property type="component" value="Chromosome"/>
</dbReference>
<dbReference type="InterPro" id="IPR025833">
    <property type="entry name" value="GDYXXLXY"/>
</dbReference>
<gene>
    <name evidence="1" type="ORF">N8I74_11230</name>
</gene>
<evidence type="ECO:0000313" key="1">
    <source>
        <dbReference type="EMBL" id="UXY13894.1"/>
    </source>
</evidence>
<organism evidence="1 2">
    <name type="scientific">Chitiniphilus purpureus</name>
    <dbReference type="NCBI Taxonomy" id="2981137"/>
    <lineage>
        <taxon>Bacteria</taxon>
        <taxon>Pseudomonadati</taxon>
        <taxon>Pseudomonadota</taxon>
        <taxon>Betaproteobacteria</taxon>
        <taxon>Neisseriales</taxon>
        <taxon>Chitinibacteraceae</taxon>
        <taxon>Chitiniphilus</taxon>
    </lineage>
</organism>
<proteinExistence type="predicted"/>
<evidence type="ECO:0000313" key="2">
    <source>
        <dbReference type="Proteomes" id="UP001061302"/>
    </source>
</evidence>
<protein>
    <submittedName>
        <fullName evidence="1">GDYXXLXY domain-containing protein</fullName>
    </submittedName>
</protein>
<sequence>MKAWRVLLVLAGVATLAVPAAIVARHERLLDQGRPVLLELRPVDPRSLLQGDYMALDYRLTEAVDRTLGSTSLPMAQHGAVLYAFVLLDRDGVGRLQRVGNAPGGIRPGEMVLRLRWQRGRSVLPSHSYFFAEGQAARYEQARYALWRVGPGGRALLAGLADAQRRVIADKAN</sequence>
<reference evidence="1" key="1">
    <citation type="submission" date="2022-10" db="EMBL/GenBank/DDBJ databases">
        <title>Chitiniphilus purpureus sp. nov., a novel chitin-degrading bacterium isolated from crawfish pond sediment.</title>
        <authorList>
            <person name="Li K."/>
        </authorList>
    </citation>
    <scope>NUCLEOTIDE SEQUENCE</scope>
    <source>
        <strain evidence="1">CD1</strain>
    </source>
</reference>
<dbReference type="RefSeq" id="WP_263123178.1">
    <property type="nucleotide sequence ID" value="NZ_CP106753.1"/>
</dbReference>
<dbReference type="EMBL" id="CP106753">
    <property type="protein sequence ID" value="UXY13894.1"/>
    <property type="molecule type" value="Genomic_DNA"/>
</dbReference>
<name>A0ABY6DHR6_9NEIS</name>
<dbReference type="Pfam" id="PF14345">
    <property type="entry name" value="GDYXXLXY"/>
    <property type="match status" value="1"/>
</dbReference>
<keyword evidence="2" id="KW-1185">Reference proteome</keyword>